<evidence type="ECO:0000256" key="4">
    <source>
        <dbReference type="ARBA" id="ARBA00022691"/>
    </source>
</evidence>
<comment type="similarity">
    <text evidence="1">Belongs to the N(4)/N(6)-methyltransferase family.</text>
</comment>
<dbReference type="PANTHER" id="PTHR13370">
    <property type="entry name" value="RNA METHYLASE-RELATED"/>
    <property type="match status" value="1"/>
</dbReference>
<dbReference type="Pfam" id="PF01555">
    <property type="entry name" value="N6_N4_Mtase"/>
    <property type="match status" value="1"/>
</dbReference>
<dbReference type="GO" id="GO:0008170">
    <property type="term" value="F:N-methyltransferase activity"/>
    <property type="evidence" value="ECO:0007669"/>
    <property type="project" value="InterPro"/>
</dbReference>
<dbReference type="GO" id="GO:0005737">
    <property type="term" value="C:cytoplasm"/>
    <property type="evidence" value="ECO:0007669"/>
    <property type="project" value="TreeGrafter"/>
</dbReference>
<dbReference type="GO" id="GO:0003677">
    <property type="term" value="F:DNA binding"/>
    <property type="evidence" value="ECO:0007669"/>
    <property type="project" value="InterPro"/>
</dbReference>
<gene>
    <name evidence="7" type="ORF">BRCON_2085</name>
</gene>
<dbReference type="Proteomes" id="UP000262583">
    <property type="component" value="Chromosome"/>
</dbReference>
<evidence type="ECO:0000313" key="8">
    <source>
        <dbReference type="Proteomes" id="UP000262583"/>
    </source>
</evidence>
<keyword evidence="3" id="KW-0808">Transferase</keyword>
<evidence type="ECO:0000256" key="5">
    <source>
        <dbReference type="SAM" id="MobiDB-lite"/>
    </source>
</evidence>
<protein>
    <submittedName>
        <fullName evidence="7">Putative DNA methylase</fullName>
    </submittedName>
</protein>
<evidence type="ECO:0000256" key="3">
    <source>
        <dbReference type="ARBA" id="ARBA00022679"/>
    </source>
</evidence>
<evidence type="ECO:0000313" key="7">
    <source>
        <dbReference type="EMBL" id="AXA36862.1"/>
    </source>
</evidence>
<proteinExistence type="inferred from homology"/>
<dbReference type="KEGG" id="schv:BRCON_2085"/>
<evidence type="ECO:0000259" key="6">
    <source>
        <dbReference type="Pfam" id="PF01555"/>
    </source>
</evidence>
<dbReference type="InterPro" id="IPR002052">
    <property type="entry name" value="DNA_methylase_N6_adenine_CS"/>
</dbReference>
<dbReference type="InterPro" id="IPR002941">
    <property type="entry name" value="DNA_methylase_N4/N6"/>
</dbReference>
<feature type="domain" description="DNA methylase N-4/N-6" evidence="6">
    <location>
        <begin position="200"/>
        <end position="529"/>
    </location>
</feature>
<organism evidence="7 8">
    <name type="scientific">Sumerlaea chitinivorans</name>
    <dbReference type="NCBI Taxonomy" id="2250252"/>
    <lineage>
        <taxon>Bacteria</taxon>
        <taxon>Candidatus Sumerlaeota</taxon>
        <taxon>Candidatus Sumerlaeia</taxon>
        <taxon>Candidatus Sumerlaeales</taxon>
        <taxon>Candidatus Sumerlaeaceae</taxon>
        <taxon>Candidatus Sumerlaea</taxon>
    </lineage>
</organism>
<evidence type="ECO:0000256" key="1">
    <source>
        <dbReference type="ARBA" id="ARBA00006594"/>
    </source>
</evidence>
<reference evidence="7 8" key="1">
    <citation type="submission" date="2018-05" db="EMBL/GenBank/DDBJ databases">
        <title>A metagenomic window into the 2 km-deep terrestrial subsurface aquifer revealed taxonomically and functionally diverse microbial community comprising novel uncultured bacterial lineages.</title>
        <authorList>
            <person name="Kadnikov V.V."/>
            <person name="Mardanov A.V."/>
            <person name="Beletsky A.V."/>
            <person name="Banks D."/>
            <person name="Pimenov N.V."/>
            <person name="Frank Y.A."/>
            <person name="Karnachuk O.V."/>
            <person name="Ravin N.V."/>
        </authorList>
    </citation>
    <scope>NUCLEOTIDE SEQUENCE [LARGE SCALE GENOMIC DNA]</scope>
    <source>
        <strain evidence="7">BY</strain>
    </source>
</reference>
<keyword evidence="2 7" id="KW-0489">Methyltransferase</keyword>
<keyword evidence="4" id="KW-0949">S-adenosyl-L-methionine</keyword>
<dbReference type="PANTHER" id="PTHR13370:SF16">
    <property type="entry name" value="SITE-SPECIFIC DNA-METHYLTRANSFERASE (ADENINE-SPECIFIC)"/>
    <property type="match status" value="1"/>
</dbReference>
<dbReference type="InterPro" id="IPR002295">
    <property type="entry name" value="N4/N6-MTase_EcoPI_Mod-like"/>
</dbReference>
<dbReference type="GO" id="GO:0032259">
    <property type="term" value="P:methylation"/>
    <property type="evidence" value="ECO:0007669"/>
    <property type="project" value="UniProtKB-KW"/>
</dbReference>
<name>A0A2Z4Y875_SUMC1</name>
<dbReference type="PRINTS" id="PR00506">
    <property type="entry name" value="D21N6MTFRASE"/>
</dbReference>
<dbReference type="EMBL" id="CP030759">
    <property type="protein sequence ID" value="AXA36862.1"/>
    <property type="molecule type" value="Genomic_DNA"/>
</dbReference>
<evidence type="ECO:0000256" key="2">
    <source>
        <dbReference type="ARBA" id="ARBA00022603"/>
    </source>
</evidence>
<dbReference type="InterPro" id="IPR029063">
    <property type="entry name" value="SAM-dependent_MTases_sf"/>
</dbReference>
<feature type="compositionally biased region" description="Basic and acidic residues" evidence="5">
    <location>
        <begin position="15"/>
        <end position="28"/>
    </location>
</feature>
<dbReference type="SUPFAM" id="SSF53335">
    <property type="entry name" value="S-adenosyl-L-methionine-dependent methyltransferases"/>
    <property type="match status" value="1"/>
</dbReference>
<dbReference type="Gene3D" id="3.40.50.150">
    <property type="entry name" value="Vaccinia Virus protein VP39"/>
    <property type="match status" value="1"/>
</dbReference>
<sequence length="1031" mass="116341">MARRRSAGENSGSKRAIESYEHRDKERVNNPPVGLVTPATDPDAGQKKKRYAYDPHLAPELNFDPRKVRDELAAEIERGLAADTLEEAKAVLQKLKKAQEPYLNWAGKAEHTSFEVPTVSLHVHERIDPRTIIEAVRKRNGQNEPVQLTLPLFEQERSEPLREAIEFYQHKHGWSNRLIAGDSLLVMNSLLEKEGMAGKVQMIYIDPPYGIKYGSNFQPFVNKRDVKDGKDEDLTAEPEQIKAFRDTWELGIHSYLTYLRDRLLLARELLTESGSIFVQIGDENVHLVRCLMDEVFGVGNFVSLITFAKTSGFSGATIDSVSDYLVWYARDSANIKCRSLYIPKNIGEAGGTTYRYAESPDGKRRALTDAELGDPSSLSRDTRIFSLDNTTSDGAASADQPLLAFGQKFLPGANKHWKAKYPEAMTRLLWAGRLEPTSRGRLAYVRYFHDFIARPLVNNWVDTSSSFQERQYSVQTTQKVVERCVLMTTDPGDLVFDPTCGSGTTAYVAEKWGRRWITCDTSRVAIAIARQRLMTAVFDYYELAHPEEGVGSGFKYKTVPHVTLKSIANNPEIDGIYARMHPAIERALADLNAALKGQPIKFKVTQGGRAGHFVDFSAPDSATFTMPSGQVVKVNELVEWEVPYTWEDFTAQLHVEADAATKESILKQLNTTHYPLFTQFHSARRAMQKAMDEAIARHAPQETLYDQPYVDRKKVRVTGPFTVEAVPAPVVKSVDEILEPKPEPADTSIARSGETLRQAEWRDELLRTGIRAKAGQYIHFSRLEPLAGCRWLHADGETRPSDEGADRVREAAPAYNPMRVVVSFGPEHAPLEQRQVEHAWEEARTLVPRPNLLIFAAFQFDPEAAKDIDEMKPELAGMQFLKVQMNADLLTDDLKKKRASNESFWLIGQPDVEVRKTEDGKTYVVEVHGFDYFNTKTGQIESGGRDKIALWMLDTDYDGRCLYPRQVFFPMAGDDEGWARVKRSLKAEIDESLIEKYRGTVSLPFEAGKDRRIAIKVVDDRGIESLKVIEL</sequence>
<dbReference type="AlphaFoldDB" id="A0A2Z4Y875"/>
<feature type="region of interest" description="Disordered" evidence="5">
    <location>
        <begin position="1"/>
        <end position="50"/>
    </location>
</feature>
<accession>A0A2Z4Y875</accession>
<dbReference type="PROSITE" id="PS00092">
    <property type="entry name" value="N6_MTASE"/>
    <property type="match status" value="1"/>
</dbReference>